<dbReference type="InParanoid" id="Q6FMW5"/>
<protein>
    <recommendedName>
        <fullName evidence="4">Secreted protein</fullName>
    </recommendedName>
</protein>
<gene>
    <name evidence="1 2" type="ordered locus">CAGL0K04675g</name>
</gene>
<dbReference type="AlphaFoldDB" id="Q6FMW5"/>
<accession>Q6FMW5</accession>
<dbReference type="VEuPathDB" id="FungiDB:CAGL0K04675g"/>
<keyword evidence="3" id="KW-1185">Reference proteome</keyword>
<dbReference type="RefSeq" id="XP_448429.1">
    <property type="nucleotide sequence ID" value="XM_448429.1"/>
</dbReference>
<dbReference type="EMBL" id="CR380957">
    <property type="protein sequence ID" value="CAG61390.1"/>
    <property type="molecule type" value="Genomic_DNA"/>
</dbReference>
<evidence type="ECO:0000313" key="2">
    <source>
        <dbReference type="EMBL" id="CAG61390.1"/>
    </source>
</evidence>
<dbReference type="CGD" id="CAL0133911">
    <property type="gene designation" value="CAGL0K04675g"/>
</dbReference>
<dbReference type="KEGG" id="cgr:2890008"/>
<proteinExistence type="predicted"/>
<dbReference type="Proteomes" id="UP000002428">
    <property type="component" value="Chromosome K"/>
</dbReference>
<name>Q6FMW5_CANGA</name>
<evidence type="ECO:0000313" key="3">
    <source>
        <dbReference type="Proteomes" id="UP000002428"/>
    </source>
</evidence>
<organism evidence="2 3">
    <name type="scientific">Candida glabrata (strain ATCC 2001 / BCRC 20586 / JCM 3761 / NBRC 0622 / NRRL Y-65 / CBS 138)</name>
    <name type="common">Yeast</name>
    <name type="synonym">Nakaseomyces glabratus</name>
    <dbReference type="NCBI Taxonomy" id="284593"/>
    <lineage>
        <taxon>Eukaryota</taxon>
        <taxon>Fungi</taxon>
        <taxon>Dikarya</taxon>
        <taxon>Ascomycota</taxon>
        <taxon>Saccharomycotina</taxon>
        <taxon>Saccharomycetes</taxon>
        <taxon>Saccharomycetales</taxon>
        <taxon>Saccharomycetaceae</taxon>
        <taxon>Nakaseomyces</taxon>
    </lineage>
</organism>
<dbReference type="HOGENOM" id="CLU_1796217_0_0_1"/>
<reference evidence="2 3" key="1">
    <citation type="journal article" date="2004" name="Nature">
        <title>Genome evolution in yeasts.</title>
        <authorList>
            <consortium name="Genolevures"/>
            <person name="Dujon B."/>
            <person name="Sherman D."/>
            <person name="Fischer G."/>
            <person name="Durrens P."/>
            <person name="Casaregola S."/>
            <person name="Lafontaine I."/>
            <person name="de Montigny J."/>
            <person name="Marck C."/>
            <person name="Neuveglise C."/>
            <person name="Talla E."/>
            <person name="Goffard N."/>
            <person name="Frangeul L."/>
            <person name="Aigle M."/>
            <person name="Anthouard V."/>
            <person name="Babour A."/>
            <person name="Barbe V."/>
            <person name="Barnay S."/>
            <person name="Blanchin S."/>
            <person name="Beckerich J.M."/>
            <person name="Beyne E."/>
            <person name="Bleykasten C."/>
            <person name="Boisrame A."/>
            <person name="Boyer J."/>
            <person name="Cattolico L."/>
            <person name="Confanioleri F."/>
            <person name="de Daruvar A."/>
            <person name="Despons L."/>
            <person name="Fabre E."/>
            <person name="Fairhead C."/>
            <person name="Ferry-Dumazet H."/>
            <person name="Groppi A."/>
            <person name="Hantraye F."/>
            <person name="Hennequin C."/>
            <person name="Jauniaux N."/>
            <person name="Joyet P."/>
            <person name="Kachouri R."/>
            <person name="Kerrest A."/>
            <person name="Koszul R."/>
            <person name="Lemaire M."/>
            <person name="Lesur I."/>
            <person name="Ma L."/>
            <person name="Muller H."/>
            <person name="Nicaud J.M."/>
            <person name="Nikolski M."/>
            <person name="Oztas S."/>
            <person name="Ozier-Kalogeropoulos O."/>
            <person name="Pellenz S."/>
            <person name="Potier S."/>
            <person name="Richard G.F."/>
            <person name="Straub M.L."/>
            <person name="Suleau A."/>
            <person name="Swennene D."/>
            <person name="Tekaia F."/>
            <person name="Wesolowski-Louvel M."/>
            <person name="Westhof E."/>
            <person name="Wirth B."/>
            <person name="Zeniou-Meyer M."/>
            <person name="Zivanovic I."/>
            <person name="Bolotin-Fukuhara M."/>
            <person name="Thierry A."/>
            <person name="Bouchier C."/>
            <person name="Caudron B."/>
            <person name="Scarpelli C."/>
            <person name="Gaillardin C."/>
            <person name="Weissenbach J."/>
            <person name="Wincker P."/>
            <person name="Souciet J.L."/>
        </authorList>
    </citation>
    <scope>NUCLEOTIDE SEQUENCE [LARGE SCALE GENOMIC DNA]</scope>
    <source>
        <strain evidence="3">ATCC 2001 / BCRC 20586 / JCM 3761 / NBRC 0622 / NRRL Y-65 / CBS 138</strain>
    </source>
</reference>
<evidence type="ECO:0008006" key="4">
    <source>
        <dbReference type="Google" id="ProtNLM"/>
    </source>
</evidence>
<evidence type="ECO:0000313" key="1">
    <source>
        <dbReference type="CGD" id="CAL0133911"/>
    </source>
</evidence>
<sequence length="144" mass="16904">MFLLSFLLFPANCSFWSQKSKRVSFAFFRNTPVLVAQKKKKFIPLFRFENTLKNILEFISDDWNSLLWKKCRSILIYLFYTRYSSIKEVATLSVVFKLQRSQKTVPSATTTTITTKIPPLCSLFAMTWRQTGIVLYFQSPCLRT</sequence>